<organism evidence="3 4">
    <name type="scientific">Niveibacterium microcysteis</name>
    <dbReference type="NCBI Taxonomy" id="2811415"/>
    <lineage>
        <taxon>Bacteria</taxon>
        <taxon>Pseudomonadati</taxon>
        <taxon>Pseudomonadota</taxon>
        <taxon>Betaproteobacteria</taxon>
        <taxon>Rhodocyclales</taxon>
        <taxon>Rhodocyclaceae</taxon>
        <taxon>Niveibacterium</taxon>
    </lineage>
</organism>
<protein>
    <submittedName>
        <fullName evidence="3">Uncharacterized protein</fullName>
    </submittedName>
</protein>
<dbReference type="EMBL" id="CP071060">
    <property type="protein sequence ID" value="QSI76029.1"/>
    <property type="molecule type" value="Genomic_DNA"/>
</dbReference>
<feature type="signal peptide" evidence="2">
    <location>
        <begin position="1"/>
        <end position="23"/>
    </location>
</feature>
<feature type="chain" id="PRO_5045108460" evidence="2">
    <location>
        <begin position="24"/>
        <end position="247"/>
    </location>
</feature>
<feature type="region of interest" description="Disordered" evidence="1">
    <location>
        <begin position="159"/>
        <end position="189"/>
    </location>
</feature>
<feature type="compositionally biased region" description="Basic and acidic residues" evidence="1">
    <location>
        <begin position="177"/>
        <end position="189"/>
    </location>
</feature>
<reference evidence="3 4" key="1">
    <citation type="submission" date="2021-02" db="EMBL/GenBank/DDBJ databases">
        <title>Niveibacterium changnyeongensis HC41.</title>
        <authorList>
            <person name="Kang M."/>
        </authorList>
    </citation>
    <scope>NUCLEOTIDE SEQUENCE [LARGE SCALE GENOMIC DNA]</scope>
    <source>
        <strain evidence="3 4">HC41</strain>
    </source>
</reference>
<proteinExistence type="predicted"/>
<evidence type="ECO:0000313" key="3">
    <source>
        <dbReference type="EMBL" id="QSI76029.1"/>
    </source>
</evidence>
<keyword evidence="2" id="KW-0732">Signal</keyword>
<evidence type="ECO:0000313" key="4">
    <source>
        <dbReference type="Proteomes" id="UP000663570"/>
    </source>
</evidence>
<keyword evidence="4" id="KW-1185">Reference proteome</keyword>
<gene>
    <name evidence="3" type="ORF">JY500_16340</name>
</gene>
<sequence>MTIPRLTATLLLWALLGCHSATASLVELEVIDRERATPIQTHTHRGVRYVAGTPGQRYALRLTNQSGNRVLVVLSVDGLNAVSGETAAVTQTGYVLEPWASAEIAGWRKNMAETAAFYFSAMPESYAARTGRPDNVGVIGAAVFRERVAPPPLAMPSAAARSAESAAPAASDMGAQKAERLGTGHGEREYAPSSYTEFVRARSTPDEIVQIRYDSYANLLAAGVIRRAYVTPTTPQAFPGFVADPPR</sequence>
<dbReference type="RefSeq" id="WP_206253829.1">
    <property type="nucleotide sequence ID" value="NZ_CP071060.1"/>
</dbReference>
<accession>A0ABX7M2N3</accession>
<dbReference type="Proteomes" id="UP000663570">
    <property type="component" value="Chromosome"/>
</dbReference>
<evidence type="ECO:0000256" key="2">
    <source>
        <dbReference type="SAM" id="SignalP"/>
    </source>
</evidence>
<evidence type="ECO:0000256" key="1">
    <source>
        <dbReference type="SAM" id="MobiDB-lite"/>
    </source>
</evidence>
<name>A0ABX7M2N3_9RHOO</name>
<feature type="compositionally biased region" description="Low complexity" evidence="1">
    <location>
        <begin position="159"/>
        <end position="171"/>
    </location>
</feature>
<dbReference type="PROSITE" id="PS51257">
    <property type="entry name" value="PROKAR_LIPOPROTEIN"/>
    <property type="match status" value="1"/>
</dbReference>